<evidence type="ECO:0000313" key="2">
    <source>
        <dbReference type="EMBL" id="APZ96377.1"/>
    </source>
</evidence>
<accession>A0A1P8WQP6</accession>
<gene>
    <name evidence="2" type="ORF">Fuma_06046</name>
</gene>
<evidence type="ECO:0008006" key="4">
    <source>
        <dbReference type="Google" id="ProtNLM"/>
    </source>
</evidence>
<evidence type="ECO:0000256" key="1">
    <source>
        <dbReference type="SAM" id="MobiDB-lite"/>
    </source>
</evidence>
<protein>
    <recommendedName>
        <fullName evidence="4">Replication initiator protein A</fullName>
    </recommendedName>
</protein>
<evidence type="ECO:0000313" key="3">
    <source>
        <dbReference type="Proteomes" id="UP000187735"/>
    </source>
</evidence>
<dbReference type="Proteomes" id="UP000187735">
    <property type="component" value="Chromosome"/>
</dbReference>
<sequence>MHGATNGSGQSSSERQLESAAGRCLPRIRCWLVPSRSLLIVKRTKNRRQTASSSAGLAQLSLLEHSLCPLDTKTSLTEGLAHEACYRYTTAAGQRCTATAKLHLPLGLSPADEFTLWGLLALTLRQSQPDPHFAATPHYCLRQLGVIDARGRRGGKNYQLFRQTLRRLSSVSYENDAFYDPVRGEHASVSFGFLSYRLPHSTTSDRLWHFYWDPVFFEFCTAAKGSLLFDLETYRTLSPAARRLFLLLHKVFFRRRTSPEFAVRQLAVHTLGFSGGLTNGILNRKLRQTVEPLADTGVIANAVWPKDRGISMVRFDRGPYFENRRQGRRQLSVASSPLTEALISLGFESRDAGHITRRYRPSLLREWIDITIAAQERFGAKHFKRSPQAFLMHHLSKAASGEYAPPDWWREIQKQEQHQSTATSPLLRKLVRSSNGNRENEDRHQPPVRISELLNITE</sequence>
<proteinExistence type="predicted"/>
<dbReference type="AlphaFoldDB" id="A0A1P8WQP6"/>
<name>A0A1P8WQP6_9PLAN</name>
<dbReference type="EMBL" id="CP017641">
    <property type="protein sequence ID" value="APZ96377.1"/>
    <property type="molecule type" value="Genomic_DNA"/>
</dbReference>
<keyword evidence="3" id="KW-1185">Reference proteome</keyword>
<organism evidence="2 3">
    <name type="scientific">Fuerstiella marisgermanici</name>
    <dbReference type="NCBI Taxonomy" id="1891926"/>
    <lineage>
        <taxon>Bacteria</taxon>
        <taxon>Pseudomonadati</taxon>
        <taxon>Planctomycetota</taxon>
        <taxon>Planctomycetia</taxon>
        <taxon>Planctomycetales</taxon>
        <taxon>Planctomycetaceae</taxon>
        <taxon>Fuerstiella</taxon>
    </lineage>
</organism>
<reference evidence="2 3" key="1">
    <citation type="journal article" date="2016" name="Front. Microbiol.">
        <title>Fuerstia marisgermanicae gen. nov., sp. nov., an Unusual Member of the Phylum Planctomycetes from the German Wadden Sea.</title>
        <authorList>
            <person name="Kohn T."/>
            <person name="Heuer A."/>
            <person name="Jogler M."/>
            <person name="Vollmers J."/>
            <person name="Boedeker C."/>
            <person name="Bunk B."/>
            <person name="Rast P."/>
            <person name="Borchert D."/>
            <person name="Glockner I."/>
            <person name="Freese H.M."/>
            <person name="Klenk H.P."/>
            <person name="Overmann J."/>
            <person name="Kaster A.K."/>
            <person name="Rohde M."/>
            <person name="Wiegand S."/>
            <person name="Jogler C."/>
        </authorList>
    </citation>
    <scope>NUCLEOTIDE SEQUENCE [LARGE SCALE GENOMIC DNA]</scope>
    <source>
        <strain evidence="2 3">NH11</strain>
    </source>
</reference>
<dbReference type="STRING" id="1891926.Fuma_06046"/>
<dbReference type="KEGG" id="fmr:Fuma_06046"/>
<feature type="region of interest" description="Disordered" evidence="1">
    <location>
        <begin position="414"/>
        <end position="450"/>
    </location>
</feature>